<comment type="similarity">
    <text evidence="2">Belongs to the small GTPase superfamily. Arf family.</text>
</comment>
<dbReference type="EMBL" id="CAMXCT010000988">
    <property type="protein sequence ID" value="CAI3985409.1"/>
    <property type="molecule type" value="Genomic_DNA"/>
</dbReference>
<dbReference type="GO" id="GO:0005525">
    <property type="term" value="F:GTP binding"/>
    <property type="evidence" value="ECO:0007669"/>
    <property type="project" value="UniProtKB-KW"/>
</dbReference>
<dbReference type="GO" id="GO:0015031">
    <property type="term" value="P:protein transport"/>
    <property type="evidence" value="ECO:0007669"/>
    <property type="project" value="UniProtKB-KW"/>
</dbReference>
<evidence type="ECO:0000256" key="11">
    <source>
        <dbReference type="PIRSR" id="PIRSR606689-1"/>
    </source>
</evidence>
<evidence type="ECO:0000256" key="7">
    <source>
        <dbReference type="ARBA" id="ARBA00022927"/>
    </source>
</evidence>
<evidence type="ECO:0000313" key="15">
    <source>
        <dbReference type="Proteomes" id="UP001152797"/>
    </source>
</evidence>
<dbReference type="SUPFAM" id="SSF52540">
    <property type="entry name" value="P-loop containing nucleoside triphosphate hydrolases"/>
    <property type="match status" value="1"/>
</dbReference>
<dbReference type="PRINTS" id="PR00328">
    <property type="entry name" value="SAR1GTPBP"/>
</dbReference>
<feature type="binding site" evidence="12">
    <location>
        <position position="26"/>
    </location>
    <ligand>
        <name>Mg(2+)</name>
        <dbReference type="ChEBI" id="CHEBI:18420"/>
    </ligand>
</feature>
<evidence type="ECO:0000256" key="2">
    <source>
        <dbReference type="ARBA" id="ARBA00010290"/>
    </source>
</evidence>
<evidence type="ECO:0000313" key="14">
    <source>
        <dbReference type="EMBL" id="CAL4772721.1"/>
    </source>
</evidence>
<evidence type="ECO:0000256" key="12">
    <source>
        <dbReference type="PIRSR" id="PIRSR606689-2"/>
    </source>
</evidence>
<dbReference type="InterPro" id="IPR024156">
    <property type="entry name" value="Small_GTPase_ARF"/>
</dbReference>
<dbReference type="GO" id="GO:0005794">
    <property type="term" value="C:Golgi apparatus"/>
    <property type="evidence" value="ECO:0007669"/>
    <property type="project" value="UniProtKB-SubCell"/>
</dbReference>
<evidence type="ECO:0000256" key="1">
    <source>
        <dbReference type="ARBA" id="ARBA00004555"/>
    </source>
</evidence>
<dbReference type="PANTHER" id="PTHR11711">
    <property type="entry name" value="ADP RIBOSYLATION FACTOR-RELATED"/>
    <property type="match status" value="1"/>
</dbReference>
<feature type="binding site" evidence="11">
    <location>
        <begin position="19"/>
        <end position="26"/>
    </location>
    <ligand>
        <name>GTP</name>
        <dbReference type="ChEBI" id="CHEBI:37565"/>
    </ligand>
</feature>
<dbReference type="GO" id="GO:0016192">
    <property type="term" value="P:vesicle-mediated transport"/>
    <property type="evidence" value="ECO:0007669"/>
    <property type="project" value="UniProtKB-KW"/>
</dbReference>
<dbReference type="PROSITE" id="PS51417">
    <property type="entry name" value="ARF"/>
    <property type="match status" value="1"/>
</dbReference>
<dbReference type="InterPro" id="IPR005225">
    <property type="entry name" value="Small_GTP-bd"/>
</dbReference>
<keyword evidence="7" id="KW-0653">Protein transport</keyword>
<name>A0A9P1C5F6_9DINO</name>
<sequence length="341" mass="37623">MGAWFSRNDRRSRRLLMIGPAYAGKTTLLYHFKLGEHVQAIPTVGYNVEAVRFQNTTFTVFDIAGKDRIMRLGNIYADRSADGLIFVVDSSTSSQEATEQLHRGILQWNTKKVLLILANKQDLEGAMDVDQLSLALKLSELPGDWTYHVQKTSGLTGQGFHEVAPPPLLMQHLVQLGEALAKFAKVAKFKADWSMSHGPFANGSTHCHHSSARSYWVSTAKIWSSRLFTHRSLAPLIFFLAGSSCGSGLLQRGAGVPTTRVVSISATSFPTFGSRLPLSRHCIPWADCLRRSSLSTKAAGCQSNRIAESIMAQAQGWGCTFSLHLMPLWPQELPSPCDPFF</sequence>
<feature type="binding site" evidence="11">
    <location>
        <position position="65"/>
    </location>
    <ligand>
        <name>GTP</name>
        <dbReference type="ChEBI" id="CHEBI:37565"/>
    </ligand>
</feature>
<dbReference type="Proteomes" id="UP001152797">
    <property type="component" value="Unassembled WGS sequence"/>
</dbReference>
<keyword evidence="5 11" id="KW-0547">Nucleotide-binding</keyword>
<keyword evidence="3" id="KW-0813">Transport</keyword>
<dbReference type="Gene3D" id="3.40.50.300">
    <property type="entry name" value="P-loop containing nucleotide triphosphate hydrolases"/>
    <property type="match status" value="1"/>
</dbReference>
<keyword evidence="9 11" id="KW-0342">GTP-binding</keyword>
<proteinExistence type="inferred from homology"/>
<keyword evidence="10" id="KW-0449">Lipoprotein</keyword>
<dbReference type="EMBL" id="CAMXCT030000988">
    <property type="protein sequence ID" value="CAL4772721.1"/>
    <property type="molecule type" value="Genomic_DNA"/>
</dbReference>
<dbReference type="FunFam" id="3.40.50.300:FF:003500">
    <property type="entry name" value="ADP-ribosylation factor 1"/>
    <property type="match status" value="1"/>
</dbReference>
<evidence type="ECO:0000256" key="9">
    <source>
        <dbReference type="ARBA" id="ARBA00023134"/>
    </source>
</evidence>
<keyword evidence="6" id="KW-0931">ER-Golgi transport</keyword>
<keyword evidence="15" id="KW-1185">Reference proteome</keyword>
<dbReference type="OrthoDB" id="25466at2759"/>
<evidence type="ECO:0000256" key="5">
    <source>
        <dbReference type="ARBA" id="ARBA00022741"/>
    </source>
</evidence>
<evidence type="ECO:0000256" key="8">
    <source>
        <dbReference type="ARBA" id="ARBA00023034"/>
    </source>
</evidence>
<dbReference type="SMART" id="SM00178">
    <property type="entry name" value="SAR"/>
    <property type="match status" value="1"/>
</dbReference>
<dbReference type="CDD" id="cd00878">
    <property type="entry name" value="Arf_Arl"/>
    <property type="match status" value="1"/>
</dbReference>
<feature type="binding site" evidence="12">
    <location>
        <position position="43"/>
    </location>
    <ligand>
        <name>Mg(2+)</name>
        <dbReference type="ChEBI" id="CHEBI:18420"/>
    </ligand>
</feature>
<accession>A0A9P1C5F6</accession>
<reference evidence="13" key="1">
    <citation type="submission" date="2022-10" db="EMBL/GenBank/DDBJ databases">
        <authorList>
            <person name="Chen Y."/>
            <person name="Dougan E. K."/>
            <person name="Chan C."/>
            <person name="Rhodes N."/>
            <person name="Thang M."/>
        </authorList>
    </citation>
    <scope>NUCLEOTIDE SEQUENCE</scope>
</reference>
<gene>
    <name evidence="13" type="ORF">C1SCF055_LOCUS12860</name>
</gene>
<feature type="binding site" evidence="11">
    <location>
        <begin position="119"/>
        <end position="122"/>
    </location>
    <ligand>
        <name>GTP</name>
        <dbReference type="ChEBI" id="CHEBI:37565"/>
    </ligand>
</feature>
<dbReference type="InterPro" id="IPR006689">
    <property type="entry name" value="Small_GTPase_ARF/SAR"/>
</dbReference>
<dbReference type="NCBIfam" id="TIGR00231">
    <property type="entry name" value="small_GTP"/>
    <property type="match status" value="1"/>
</dbReference>
<evidence type="ECO:0000256" key="10">
    <source>
        <dbReference type="ARBA" id="ARBA00023288"/>
    </source>
</evidence>
<dbReference type="InterPro" id="IPR027417">
    <property type="entry name" value="P-loop_NTPase"/>
</dbReference>
<dbReference type="SMART" id="SM00177">
    <property type="entry name" value="ARF"/>
    <property type="match status" value="1"/>
</dbReference>
<evidence type="ECO:0000256" key="3">
    <source>
        <dbReference type="ARBA" id="ARBA00022448"/>
    </source>
</evidence>
<dbReference type="GO" id="GO:0046872">
    <property type="term" value="F:metal ion binding"/>
    <property type="evidence" value="ECO:0007669"/>
    <property type="project" value="UniProtKB-KW"/>
</dbReference>
<organism evidence="13">
    <name type="scientific">Cladocopium goreaui</name>
    <dbReference type="NCBI Taxonomy" id="2562237"/>
    <lineage>
        <taxon>Eukaryota</taxon>
        <taxon>Sar</taxon>
        <taxon>Alveolata</taxon>
        <taxon>Dinophyceae</taxon>
        <taxon>Suessiales</taxon>
        <taxon>Symbiodiniaceae</taxon>
        <taxon>Cladocopium</taxon>
    </lineage>
</organism>
<comment type="subcellular location">
    <subcellularLocation>
        <location evidence="1">Golgi apparatus</location>
    </subcellularLocation>
</comment>
<keyword evidence="8" id="KW-0333">Golgi apparatus</keyword>
<evidence type="ECO:0000256" key="4">
    <source>
        <dbReference type="ARBA" id="ARBA00022707"/>
    </source>
</evidence>
<reference evidence="14 15" key="2">
    <citation type="submission" date="2024-05" db="EMBL/GenBank/DDBJ databases">
        <authorList>
            <person name="Chen Y."/>
            <person name="Shah S."/>
            <person name="Dougan E. K."/>
            <person name="Thang M."/>
            <person name="Chan C."/>
        </authorList>
    </citation>
    <scope>NUCLEOTIDE SEQUENCE [LARGE SCALE GENOMIC DNA]</scope>
</reference>
<keyword evidence="4" id="KW-0519">Myristate</keyword>
<keyword evidence="12" id="KW-0479">Metal-binding</keyword>
<comment type="caution">
    <text evidence="13">The sequence shown here is derived from an EMBL/GenBank/DDBJ whole genome shotgun (WGS) entry which is preliminary data.</text>
</comment>
<dbReference type="EMBL" id="CAMXCT020000988">
    <property type="protein sequence ID" value="CAL1138784.1"/>
    <property type="molecule type" value="Genomic_DNA"/>
</dbReference>
<dbReference type="AlphaFoldDB" id="A0A9P1C5F6"/>
<dbReference type="Pfam" id="PF00025">
    <property type="entry name" value="Arf"/>
    <property type="match status" value="1"/>
</dbReference>
<evidence type="ECO:0000313" key="13">
    <source>
        <dbReference type="EMBL" id="CAI3985409.1"/>
    </source>
</evidence>
<keyword evidence="12" id="KW-0460">Magnesium</keyword>
<evidence type="ECO:0000256" key="6">
    <source>
        <dbReference type="ARBA" id="ARBA00022892"/>
    </source>
</evidence>
<dbReference type="GO" id="GO:0003924">
    <property type="term" value="F:GTPase activity"/>
    <property type="evidence" value="ECO:0007669"/>
    <property type="project" value="InterPro"/>
</dbReference>
<protein>
    <submittedName>
        <fullName evidence="14">ADP-ribosylation factor</fullName>
    </submittedName>
</protein>